<feature type="region of interest" description="Disordered" evidence="1">
    <location>
        <begin position="82"/>
        <end position="110"/>
    </location>
</feature>
<evidence type="ECO:0000313" key="2">
    <source>
        <dbReference type="EMBL" id="XCB34358.1"/>
    </source>
</evidence>
<evidence type="ECO:0000256" key="1">
    <source>
        <dbReference type="SAM" id="MobiDB-lite"/>
    </source>
</evidence>
<sequence>MPDFKKLIGWLGSVLHECGDELSLGGARLPVIAPIQGGCAEPGRNDDLVVGGRERRQQIPFGDANKKDEGNCKSEMRESFVALRNDDKKNRQRQRQRRQQILFGDDNNKDKGRVFFSLRAAS</sequence>
<dbReference type="RefSeq" id="WP_353065420.1">
    <property type="nucleotide sequence ID" value="NZ_CP132942.1"/>
</dbReference>
<accession>A0AAU7ZTM4</accession>
<protein>
    <submittedName>
        <fullName evidence="2">Uncharacterized protein</fullName>
    </submittedName>
</protein>
<gene>
    <name evidence="2" type="ORF">RBB77_05545</name>
</gene>
<proteinExistence type="predicted"/>
<name>A0AAU7ZTM4_9BACT</name>
<dbReference type="KEGG" id="tpsc:RBB77_05545"/>
<dbReference type="EMBL" id="CP132942">
    <property type="protein sequence ID" value="XCB34358.1"/>
    <property type="molecule type" value="Genomic_DNA"/>
</dbReference>
<dbReference type="AlphaFoldDB" id="A0AAU7ZTM4"/>
<organism evidence="2">
    <name type="scientific">Tunturiibacter psychrotolerans</name>
    <dbReference type="NCBI Taxonomy" id="3069686"/>
    <lineage>
        <taxon>Bacteria</taxon>
        <taxon>Pseudomonadati</taxon>
        <taxon>Acidobacteriota</taxon>
        <taxon>Terriglobia</taxon>
        <taxon>Terriglobales</taxon>
        <taxon>Acidobacteriaceae</taxon>
        <taxon>Tunturiibacter</taxon>
    </lineage>
</organism>
<reference evidence="2" key="2">
    <citation type="journal article" date="2024" name="Environ. Microbiol.">
        <title>Genome analysis and description of Tunturibacter gen. nov. expands the diversity of Terriglobia in tundra soils.</title>
        <authorList>
            <person name="Messyasz A."/>
            <person name="Mannisto M.K."/>
            <person name="Kerkhof L.J."/>
            <person name="Haggblom M.M."/>
        </authorList>
    </citation>
    <scope>NUCLEOTIDE SEQUENCE</scope>
    <source>
        <strain evidence="2">X5P6</strain>
    </source>
</reference>
<reference evidence="2" key="1">
    <citation type="submission" date="2023-08" db="EMBL/GenBank/DDBJ databases">
        <authorList>
            <person name="Messyasz A."/>
            <person name="Mannisto M.K."/>
            <person name="Kerkhof L.J."/>
            <person name="Haggblom M."/>
        </authorList>
    </citation>
    <scope>NUCLEOTIDE SEQUENCE</scope>
    <source>
        <strain evidence="2">X5P6</strain>
    </source>
</reference>